<dbReference type="InterPro" id="IPR001811">
    <property type="entry name" value="Chemokine_IL8-like_dom"/>
</dbReference>
<evidence type="ECO:0000256" key="4">
    <source>
        <dbReference type="ARBA" id="ARBA00022525"/>
    </source>
</evidence>
<evidence type="ECO:0000313" key="11">
    <source>
        <dbReference type="Proteomes" id="UP000335636"/>
    </source>
</evidence>
<dbReference type="PROSITE" id="PS00471">
    <property type="entry name" value="SMALL_CYTOKINES_CXC"/>
    <property type="match status" value="1"/>
</dbReference>
<evidence type="ECO:0000256" key="5">
    <source>
        <dbReference type="ARBA" id="ARBA00023157"/>
    </source>
</evidence>
<comment type="similarity">
    <text evidence="2 6">Belongs to the intercrine alpha (chemokine CxC) family.</text>
</comment>
<reference evidence="9" key="2">
    <citation type="submission" date="2020-08" db="EMBL/GenBank/DDBJ databases">
        <authorList>
            <person name="Shumante A."/>
            <person name="Zimin A.V."/>
            <person name="Puiu D."/>
            <person name="Salzberg S.L."/>
        </authorList>
    </citation>
    <scope>NUCLEOTIDE SEQUENCE</scope>
    <source>
        <strain evidence="9">WC2-LM</strain>
        <tissue evidence="9">Liver</tissue>
    </source>
</reference>
<dbReference type="InterPro" id="IPR018048">
    <property type="entry name" value="Chemokine_CXC_CS"/>
</dbReference>
<reference evidence="10 11" key="1">
    <citation type="submission" date="2019-04" db="EMBL/GenBank/DDBJ databases">
        <authorList>
            <person name="Alioto T."/>
            <person name="Alioto T."/>
        </authorList>
    </citation>
    <scope>NUCLEOTIDE SEQUENCE [LARGE SCALE GENOMIC DNA]</scope>
</reference>
<dbReference type="PRINTS" id="PR00437">
    <property type="entry name" value="SMALLCYTKCXC"/>
</dbReference>
<dbReference type="Pfam" id="PF00048">
    <property type="entry name" value="IL8"/>
    <property type="match status" value="1"/>
</dbReference>
<evidence type="ECO:0000256" key="7">
    <source>
        <dbReference type="SAM" id="SignalP"/>
    </source>
</evidence>
<evidence type="ECO:0000313" key="10">
    <source>
        <dbReference type="EMBL" id="VTJ69725.1"/>
    </source>
</evidence>
<dbReference type="Proteomes" id="UP000662637">
    <property type="component" value="Unassembled WGS sequence"/>
</dbReference>
<keyword evidence="11" id="KW-1185">Reference proteome</keyword>
<dbReference type="CDD" id="cd00273">
    <property type="entry name" value="Chemokine_CXC"/>
    <property type="match status" value="1"/>
</dbReference>
<dbReference type="SUPFAM" id="SSF54117">
    <property type="entry name" value="Interleukin 8-like chemokines"/>
    <property type="match status" value="1"/>
</dbReference>
<dbReference type="EMBL" id="WJEC01007662">
    <property type="protein sequence ID" value="KAF7469310.1"/>
    <property type="molecule type" value="Genomic_DNA"/>
</dbReference>
<dbReference type="Proteomes" id="UP000335636">
    <property type="component" value="Unassembled WGS sequence"/>
</dbReference>
<keyword evidence="6" id="KW-0145">Chemotaxis</keyword>
<accession>A0A5E4BJY5</accession>
<evidence type="ECO:0000256" key="6">
    <source>
        <dbReference type="RuleBase" id="RU361149"/>
    </source>
</evidence>
<evidence type="ECO:0000256" key="1">
    <source>
        <dbReference type="ARBA" id="ARBA00004613"/>
    </source>
</evidence>
<dbReference type="PRINTS" id="PR00436">
    <property type="entry name" value="INTERLEUKIN8"/>
</dbReference>
<dbReference type="AlphaFoldDB" id="A0A5E4BJY5"/>
<keyword evidence="4 6" id="KW-0964">Secreted</keyword>
<organism evidence="10 11">
    <name type="scientific">Marmota monax</name>
    <name type="common">Woodchuck</name>
    <dbReference type="NCBI Taxonomy" id="9995"/>
    <lineage>
        <taxon>Eukaryota</taxon>
        <taxon>Metazoa</taxon>
        <taxon>Chordata</taxon>
        <taxon>Craniata</taxon>
        <taxon>Vertebrata</taxon>
        <taxon>Euteleostomi</taxon>
        <taxon>Mammalia</taxon>
        <taxon>Eutheria</taxon>
        <taxon>Euarchontoglires</taxon>
        <taxon>Glires</taxon>
        <taxon>Rodentia</taxon>
        <taxon>Sciuromorpha</taxon>
        <taxon>Sciuridae</taxon>
        <taxon>Xerinae</taxon>
        <taxon>Marmotini</taxon>
        <taxon>Marmota</taxon>
    </lineage>
</organism>
<dbReference type="InterPro" id="IPR033899">
    <property type="entry name" value="CXC_Chemokine_domain"/>
</dbReference>
<feature type="chain" id="PRO_5033479073" description="C-X-C motif chemokine" evidence="7">
    <location>
        <begin position="40"/>
        <end position="124"/>
    </location>
</feature>
<keyword evidence="7" id="KW-0732">Signal</keyword>
<evidence type="ECO:0000259" key="8">
    <source>
        <dbReference type="SMART" id="SM00199"/>
    </source>
</evidence>
<dbReference type="GO" id="GO:0008009">
    <property type="term" value="F:chemokine activity"/>
    <property type="evidence" value="ECO:0007669"/>
    <property type="project" value="InterPro"/>
</dbReference>
<feature type="domain" description="Chemokine interleukin-8-like" evidence="8">
    <location>
        <begin position="56"/>
        <end position="116"/>
    </location>
</feature>
<dbReference type="InterPro" id="IPR039809">
    <property type="entry name" value="Chemokine_b/g/d"/>
</dbReference>
<protein>
    <recommendedName>
        <fullName evidence="6">C-X-C motif chemokine</fullName>
    </recommendedName>
</protein>
<dbReference type="InterPro" id="IPR036048">
    <property type="entry name" value="Interleukin_8-like_sf"/>
</dbReference>
<dbReference type="PANTHER" id="PTHR12015">
    <property type="entry name" value="SMALL INDUCIBLE CYTOKINE A"/>
    <property type="match status" value="1"/>
</dbReference>
<comment type="subcellular location">
    <subcellularLocation>
        <location evidence="1 6">Secreted</location>
    </subcellularLocation>
</comment>
<dbReference type="GO" id="GO:0006952">
    <property type="term" value="P:defense response"/>
    <property type="evidence" value="ECO:0007669"/>
    <property type="project" value="InterPro"/>
</dbReference>
<dbReference type="PANTHER" id="PTHR12015:SF198">
    <property type="entry name" value="PLATELET BASIC PROTEIN"/>
    <property type="match status" value="1"/>
</dbReference>
<keyword evidence="3 6" id="KW-0202">Cytokine</keyword>
<dbReference type="GO" id="GO:0005615">
    <property type="term" value="C:extracellular space"/>
    <property type="evidence" value="ECO:0007669"/>
    <property type="project" value="UniProtKB-UniRule"/>
</dbReference>
<feature type="signal peptide" evidence="7">
    <location>
        <begin position="1"/>
        <end position="39"/>
    </location>
</feature>
<dbReference type="EMBL" id="CABDUW010000474">
    <property type="protein sequence ID" value="VTJ69725.1"/>
    <property type="molecule type" value="Genomic_DNA"/>
</dbReference>
<dbReference type="SMART" id="SM00199">
    <property type="entry name" value="SCY"/>
    <property type="match status" value="1"/>
</dbReference>
<dbReference type="InterPro" id="IPR001089">
    <property type="entry name" value="Chemokine_CXC"/>
</dbReference>
<evidence type="ECO:0000256" key="3">
    <source>
        <dbReference type="ARBA" id="ARBA00022514"/>
    </source>
</evidence>
<proteinExistence type="inferred from homology"/>
<dbReference type="GO" id="GO:0006955">
    <property type="term" value="P:immune response"/>
    <property type="evidence" value="ECO:0007669"/>
    <property type="project" value="InterPro"/>
</dbReference>
<name>A0A5E4BJY5_MARMO</name>
<gene>
    <name evidence="9" type="ORF">GHT09_019441</name>
    <name evidence="10" type="ORF">MONAX_5E021578</name>
</gene>
<evidence type="ECO:0000256" key="2">
    <source>
        <dbReference type="ARBA" id="ARBA00010665"/>
    </source>
</evidence>
<dbReference type="Gene3D" id="2.40.50.40">
    <property type="match status" value="1"/>
</dbReference>
<sequence length="124" mass="13706">MSLRPSATSFCTNTRPVRVLQVLLLLSLFLTVLVPSTTGQRRRNLGKVKSVEPYVELRCICVKTISGIHPSNIQNLEVIRPGAHCAKVEVIATLKDGREICLDPEAPRVKKMIQKLLESDESAA</sequence>
<keyword evidence="5" id="KW-1015">Disulfide bond</keyword>
<dbReference type="FunFam" id="2.40.50.40:FF:000004">
    <property type="entry name" value="C-X-C motif chemokine"/>
    <property type="match status" value="1"/>
</dbReference>
<evidence type="ECO:0000313" key="9">
    <source>
        <dbReference type="EMBL" id="KAF7469310.1"/>
    </source>
</evidence>